<feature type="binding site" evidence="5">
    <location>
        <position position="133"/>
    </location>
    <ligand>
        <name>pyridoxal 5'-phosphate</name>
        <dbReference type="ChEBI" id="CHEBI:597326"/>
    </ligand>
</feature>
<dbReference type="NCBIfam" id="TIGR00707">
    <property type="entry name" value="argD"/>
    <property type="match status" value="1"/>
</dbReference>
<reference evidence="7 8" key="1">
    <citation type="submission" date="2018-09" db="EMBL/GenBank/DDBJ databases">
        <authorList>
            <person name="Grouzdev D.S."/>
            <person name="Krutkina M.S."/>
        </authorList>
    </citation>
    <scope>NUCLEOTIDE SEQUENCE [LARGE SCALE GENOMIC DNA]</scope>
    <source>
        <strain evidence="7 8">RmlP001</strain>
    </source>
</reference>
<accession>A0A4Q2R7Z0</accession>
<dbReference type="GO" id="GO:0005737">
    <property type="term" value="C:cytoplasm"/>
    <property type="evidence" value="ECO:0007669"/>
    <property type="project" value="UniProtKB-SubCell"/>
</dbReference>
<evidence type="ECO:0000256" key="4">
    <source>
        <dbReference type="ARBA" id="ARBA00022898"/>
    </source>
</evidence>
<dbReference type="InterPro" id="IPR004636">
    <property type="entry name" value="AcOrn/SuccOrn_fam"/>
</dbReference>
<dbReference type="RefSeq" id="WP_129221823.1">
    <property type="nucleotide sequence ID" value="NZ_QYBC01000028.1"/>
</dbReference>
<feature type="binding site" evidence="5">
    <location>
        <begin position="100"/>
        <end position="101"/>
    </location>
    <ligand>
        <name>pyridoxal 5'-phosphate</name>
        <dbReference type="ChEBI" id="CHEBI:597326"/>
    </ligand>
</feature>
<dbReference type="InterPro" id="IPR050103">
    <property type="entry name" value="Class-III_PLP-dep_AT"/>
</dbReference>
<dbReference type="OrthoDB" id="7911808at2"/>
<name>A0A4Q2R7Z0_9HYPH</name>
<dbReference type="InterPro" id="IPR015424">
    <property type="entry name" value="PyrdxlP-dep_Trfase"/>
</dbReference>
<dbReference type="InterPro" id="IPR015422">
    <property type="entry name" value="PyrdxlP-dep_Trfase_small"/>
</dbReference>
<feature type="binding site" evidence="5">
    <location>
        <begin position="218"/>
        <end position="221"/>
    </location>
    <ligand>
        <name>pyridoxal 5'-phosphate</name>
        <dbReference type="ChEBI" id="CHEBI:597326"/>
    </ligand>
</feature>
<dbReference type="Proteomes" id="UP000289411">
    <property type="component" value="Unassembled WGS sequence"/>
</dbReference>
<feature type="binding site" evidence="5">
    <location>
        <position position="276"/>
    </location>
    <ligand>
        <name>pyridoxal 5'-phosphate</name>
        <dbReference type="ChEBI" id="CHEBI:597326"/>
    </ligand>
</feature>
<dbReference type="InterPro" id="IPR005814">
    <property type="entry name" value="Aminotrans_3"/>
</dbReference>
<dbReference type="GO" id="GO:0030170">
    <property type="term" value="F:pyridoxal phosphate binding"/>
    <property type="evidence" value="ECO:0007669"/>
    <property type="project" value="InterPro"/>
</dbReference>
<dbReference type="PROSITE" id="PS00600">
    <property type="entry name" value="AA_TRANSFER_CLASS_3"/>
    <property type="match status" value="1"/>
</dbReference>
<evidence type="ECO:0000256" key="2">
    <source>
        <dbReference type="ARBA" id="ARBA00022576"/>
    </source>
</evidence>
<dbReference type="PANTHER" id="PTHR11986">
    <property type="entry name" value="AMINOTRANSFERASE CLASS III"/>
    <property type="match status" value="1"/>
</dbReference>
<reference evidence="7 8" key="2">
    <citation type="submission" date="2019-02" db="EMBL/GenBank/DDBJ databases">
        <title>'Lichenibacterium ramalinii' gen. nov. sp. nov., 'Lichenibacterium minor' gen. nov. sp. nov.</title>
        <authorList>
            <person name="Pankratov T."/>
        </authorList>
    </citation>
    <scope>NUCLEOTIDE SEQUENCE [LARGE SCALE GENOMIC DNA]</scope>
    <source>
        <strain evidence="7 8">RmlP001</strain>
    </source>
</reference>
<evidence type="ECO:0000313" key="7">
    <source>
        <dbReference type="EMBL" id="RYB01819.1"/>
    </source>
</evidence>
<proteinExistence type="inferred from homology"/>
<dbReference type="InterPro" id="IPR015421">
    <property type="entry name" value="PyrdxlP-dep_Trfase_major"/>
</dbReference>
<keyword evidence="5" id="KW-0963">Cytoplasm</keyword>
<dbReference type="Gene3D" id="3.40.640.10">
    <property type="entry name" value="Type I PLP-dependent aspartate aminotransferase-like (Major domain)"/>
    <property type="match status" value="1"/>
</dbReference>
<dbReference type="AlphaFoldDB" id="A0A4Q2R7Z0"/>
<dbReference type="FunFam" id="3.40.640.10:FF:000004">
    <property type="entry name" value="Acetylornithine aminotransferase"/>
    <property type="match status" value="1"/>
</dbReference>
<keyword evidence="4 5" id="KW-0663">Pyridoxal phosphate</keyword>
<keyword evidence="5" id="KW-0028">Amino-acid biosynthesis</keyword>
<dbReference type="Gene3D" id="3.90.1150.10">
    <property type="entry name" value="Aspartate Aminotransferase, domain 1"/>
    <property type="match status" value="1"/>
</dbReference>
<evidence type="ECO:0000256" key="6">
    <source>
        <dbReference type="SAM" id="MobiDB-lite"/>
    </source>
</evidence>
<keyword evidence="2 5" id="KW-0032">Aminotransferase</keyword>
<dbReference type="PANTHER" id="PTHR11986:SF113">
    <property type="entry name" value="SUCCINYLORNITHINE TRANSAMINASE"/>
    <property type="match status" value="1"/>
</dbReference>
<evidence type="ECO:0000256" key="3">
    <source>
        <dbReference type="ARBA" id="ARBA00022679"/>
    </source>
</evidence>
<comment type="catalytic activity">
    <reaction evidence="5">
        <text>N(2)-acetyl-L-ornithine + 2-oxoglutarate = N-acetyl-L-glutamate 5-semialdehyde + L-glutamate</text>
        <dbReference type="Rhea" id="RHEA:18049"/>
        <dbReference type="ChEBI" id="CHEBI:16810"/>
        <dbReference type="ChEBI" id="CHEBI:29123"/>
        <dbReference type="ChEBI" id="CHEBI:29985"/>
        <dbReference type="ChEBI" id="CHEBI:57805"/>
        <dbReference type="EC" id="2.6.1.11"/>
    </reaction>
</comment>
<dbReference type="GO" id="GO:0006526">
    <property type="term" value="P:L-arginine biosynthetic process"/>
    <property type="evidence" value="ECO:0007669"/>
    <property type="project" value="UniProtKB-UniRule"/>
</dbReference>
<comment type="subunit">
    <text evidence="5">Homodimer.</text>
</comment>
<dbReference type="CDD" id="cd00610">
    <property type="entry name" value="OAT_like"/>
    <property type="match status" value="1"/>
</dbReference>
<protein>
    <recommendedName>
        <fullName evidence="5">Acetylornithine aminotransferase</fullName>
        <shortName evidence="5">ACOAT</shortName>
        <ecNumber evidence="5">2.6.1.11</ecNumber>
    </recommendedName>
</protein>
<evidence type="ECO:0000313" key="8">
    <source>
        <dbReference type="Proteomes" id="UP000289411"/>
    </source>
</evidence>
<keyword evidence="8" id="KW-1185">Reference proteome</keyword>
<evidence type="ECO:0000256" key="5">
    <source>
        <dbReference type="HAMAP-Rule" id="MF_01107"/>
    </source>
</evidence>
<dbReference type="EMBL" id="QYBC01000028">
    <property type="protein sequence ID" value="RYB01819.1"/>
    <property type="molecule type" value="Genomic_DNA"/>
</dbReference>
<organism evidence="7 8">
    <name type="scientific">Lichenibacterium ramalinae</name>
    <dbReference type="NCBI Taxonomy" id="2316527"/>
    <lineage>
        <taxon>Bacteria</taxon>
        <taxon>Pseudomonadati</taxon>
        <taxon>Pseudomonadota</taxon>
        <taxon>Alphaproteobacteria</taxon>
        <taxon>Hyphomicrobiales</taxon>
        <taxon>Lichenihabitantaceae</taxon>
        <taxon>Lichenibacterium</taxon>
    </lineage>
</organism>
<dbReference type="HAMAP" id="MF_01107">
    <property type="entry name" value="ArgD_aminotrans_3"/>
    <property type="match status" value="1"/>
</dbReference>
<comment type="pathway">
    <text evidence="5">Amino-acid biosynthesis; L-arginine biosynthesis; N(2)-acetyl-L-ornithine from L-glutamate: step 4/4.</text>
</comment>
<comment type="similarity">
    <text evidence="5">Belongs to the class-III pyridoxal-phosphate-dependent aminotransferase family. ArgD subfamily.</text>
</comment>
<comment type="caution">
    <text evidence="7">The sequence shown here is derived from an EMBL/GenBank/DDBJ whole genome shotgun (WGS) entry which is preliminary data.</text>
</comment>
<gene>
    <name evidence="5" type="primary">argD</name>
    <name evidence="7" type="ORF">D3272_24235</name>
</gene>
<dbReference type="GO" id="GO:0042802">
    <property type="term" value="F:identical protein binding"/>
    <property type="evidence" value="ECO:0007669"/>
    <property type="project" value="TreeGrafter"/>
</dbReference>
<dbReference type="EC" id="2.6.1.11" evidence="5"/>
<feature type="binding site" evidence="5">
    <location>
        <position position="136"/>
    </location>
    <ligand>
        <name>N(2)-acetyl-L-ornithine</name>
        <dbReference type="ChEBI" id="CHEBI:57805"/>
    </ligand>
</feature>
<evidence type="ECO:0000256" key="1">
    <source>
        <dbReference type="ARBA" id="ARBA00022571"/>
    </source>
</evidence>
<dbReference type="NCBIfam" id="NF002325">
    <property type="entry name" value="PRK01278.1"/>
    <property type="match status" value="1"/>
</dbReference>
<dbReference type="InterPro" id="IPR049704">
    <property type="entry name" value="Aminotrans_3_PPA_site"/>
</dbReference>
<keyword evidence="3 5" id="KW-0808">Transferase</keyword>
<dbReference type="Pfam" id="PF00202">
    <property type="entry name" value="Aminotran_3"/>
    <property type="match status" value="1"/>
</dbReference>
<comment type="cofactor">
    <cofactor evidence="5">
        <name>pyridoxal 5'-phosphate</name>
        <dbReference type="ChEBI" id="CHEBI:597326"/>
    </cofactor>
    <text evidence="5">Binds 1 pyridoxal phosphate per subunit.</text>
</comment>
<dbReference type="GO" id="GO:0003992">
    <property type="term" value="F:N2-acetyl-L-ornithine:2-oxoglutarate 5-aminotransferase activity"/>
    <property type="evidence" value="ECO:0007669"/>
    <property type="project" value="UniProtKB-UniRule"/>
</dbReference>
<feature type="region of interest" description="Disordered" evidence="6">
    <location>
        <begin position="400"/>
        <end position="419"/>
    </location>
</feature>
<dbReference type="UniPathway" id="UPA00068">
    <property type="reaction ID" value="UER00109"/>
</dbReference>
<keyword evidence="1 5" id="KW-0055">Arginine biosynthesis</keyword>
<dbReference type="PIRSF" id="PIRSF000521">
    <property type="entry name" value="Transaminase_4ab_Lys_Orn"/>
    <property type="match status" value="1"/>
</dbReference>
<dbReference type="SUPFAM" id="SSF53383">
    <property type="entry name" value="PLP-dependent transferases"/>
    <property type="match status" value="1"/>
</dbReference>
<feature type="binding site" evidence="5">
    <location>
        <position position="275"/>
    </location>
    <ligand>
        <name>N(2)-acetyl-L-ornithine</name>
        <dbReference type="ChEBI" id="CHEBI:57805"/>
    </ligand>
</feature>
<comment type="subcellular location">
    <subcellularLocation>
        <location evidence="5">Cytoplasm</location>
    </subcellularLocation>
</comment>
<comment type="miscellaneous">
    <text evidence="5">May also have succinyldiaminopimelate aminotransferase activity, thus carrying out the corresponding step in lysine biosynthesis.</text>
</comment>
<sequence length="419" mass="44091">MTQPAPSHILPTYARAPLEFERGDGVWLTTVDGDRYLDLGGGIAVASLGYSHPHLVAALQEQGAKLWHTSNLYRIPGGERLADRLVAATFADVVFFTNSGAEANEAAIKMARKYHAANGQPERFRIVTFEGAFHGRTLATIAAGGQQKYIEGFGPKVEGFDQVPFDDHDALEAAVGPETGALMVEPIQGEGGIRVFPPERLRALRAFCDDRGLLLVFDEIQTGVGRTGTFFAGERSGVVPDIMSIAKGIGGGFPMGACLATREAAKGMTVGSHGTTFGGNPLAMAVGNAVLDVVLEPGFLDRVKAAGLGFKQRLAELQDRYPEVIAEIRGDGLMLGLRGAVPNGDIVAAARDRHVLVIAAGDNVVRLLPPLVISDSEIAEAVRRLDAACADIVARRAAPAAPSGEADSHRTSAVLKGAA</sequence>
<feature type="modified residue" description="N6-(pyridoxal phosphate)lysine" evidence="5">
    <location>
        <position position="247"/>
    </location>
</feature>